<evidence type="ECO:0000256" key="1">
    <source>
        <dbReference type="ARBA" id="ARBA00004127"/>
    </source>
</evidence>
<dbReference type="RefSeq" id="XP_012179417.1">
    <property type="nucleotide sequence ID" value="XM_012324027.1"/>
</dbReference>
<dbReference type="Pfam" id="PF10332">
    <property type="entry name" value="DUF2418"/>
    <property type="match status" value="1"/>
</dbReference>
<dbReference type="EMBL" id="HE796967">
    <property type="protein sequence ID" value="CCM00134.1"/>
    <property type="molecule type" value="Genomic_DNA"/>
</dbReference>
<proteinExistence type="predicted"/>
<comment type="subcellular location">
    <subcellularLocation>
        <location evidence="1">Endomembrane system</location>
        <topology evidence="1">Multi-pass membrane protein</topology>
    </subcellularLocation>
</comment>
<dbReference type="GeneID" id="24095045"/>
<evidence type="ECO:0000313" key="8">
    <source>
        <dbReference type="Proteomes" id="UP000006352"/>
    </source>
</evidence>
<dbReference type="HOGENOM" id="CLU_062849_0_0_1"/>
<sequence length="411" mass="45762">MELRRLAQSNNATSSTSSPRRGTSSTSPGSLLSTPNRGGHVPTTPRTRLIYPHSPVTSPSISASTPFDWDAARSRRPPPYATPVSKRVRGLRQSDIGTPTPGSAGSDPPATKKKERVVRKRGLVDRITSLPSAIAFELSLFPHNVPLPAPTTTAWLFGGSAHVLHFLLRLSRGSKVPESDLGWEDMYHEGEGESWFNWTFLAYTILLGAAILNALYLFTRTRLYQLTLATDPVSSPHADFILRPRTVQISSEDEQSSLRPNRIGPLLLSLVSHLWRAFLVSLRFLLNLSPPKTREKVIRANRNVERIQQLEVWTPGPLESALFVIYSPVHAVLWMAVTSANWVLICCIMAGVSVQLRALTRAYEALLKDRSIIAAEVMHEYDEKFVYPRVNPIRKDAAVMTHQAELVWDGH</sequence>
<feature type="transmembrane region" description="Helical" evidence="6">
    <location>
        <begin position="266"/>
        <end position="286"/>
    </location>
</feature>
<feature type="transmembrane region" description="Helical" evidence="6">
    <location>
        <begin position="331"/>
        <end position="352"/>
    </location>
</feature>
<reference evidence="7 8" key="1">
    <citation type="journal article" date="2012" name="Appl. Environ. Microbiol.">
        <title>Short-read sequencing for genomic analysis of the brown rot fungus Fibroporia radiculosa.</title>
        <authorList>
            <person name="Tang J.D."/>
            <person name="Perkins A.D."/>
            <person name="Sonstegard T.S."/>
            <person name="Schroeder S.G."/>
            <person name="Burgess S.C."/>
            <person name="Diehl S.V."/>
        </authorList>
    </citation>
    <scope>NUCLEOTIDE SEQUENCE [LARGE SCALE GENOMIC DNA]</scope>
    <source>
        <strain evidence="7 8">TFFH 294</strain>
    </source>
</reference>
<evidence type="ECO:0000313" key="7">
    <source>
        <dbReference type="EMBL" id="CCM00134.1"/>
    </source>
</evidence>
<gene>
    <name evidence="7" type="ORF">FIBRA_02161</name>
</gene>
<feature type="transmembrane region" description="Helical" evidence="6">
    <location>
        <begin position="195"/>
        <end position="218"/>
    </location>
</feature>
<protein>
    <recommendedName>
        <fullName evidence="9">Nuclear rim protein 1</fullName>
    </recommendedName>
</protein>
<keyword evidence="2 6" id="KW-0812">Transmembrane</keyword>
<organism evidence="7 8">
    <name type="scientific">Fibroporia radiculosa</name>
    <dbReference type="NCBI Taxonomy" id="599839"/>
    <lineage>
        <taxon>Eukaryota</taxon>
        <taxon>Fungi</taxon>
        <taxon>Dikarya</taxon>
        <taxon>Basidiomycota</taxon>
        <taxon>Agaricomycotina</taxon>
        <taxon>Agaricomycetes</taxon>
        <taxon>Polyporales</taxon>
        <taxon>Fibroporiaceae</taxon>
        <taxon>Fibroporia</taxon>
    </lineage>
</organism>
<dbReference type="Proteomes" id="UP000006352">
    <property type="component" value="Unassembled WGS sequence"/>
</dbReference>
<dbReference type="STRING" id="599839.J4H1P5"/>
<dbReference type="PANTHER" id="PTHR28293">
    <property type="entry name" value="NUCLEAR RIM PROTEIN 1"/>
    <property type="match status" value="1"/>
</dbReference>
<feature type="region of interest" description="Disordered" evidence="5">
    <location>
        <begin position="1"/>
        <end position="117"/>
    </location>
</feature>
<evidence type="ECO:0000256" key="2">
    <source>
        <dbReference type="ARBA" id="ARBA00022692"/>
    </source>
</evidence>
<keyword evidence="3 6" id="KW-1133">Transmembrane helix</keyword>
<feature type="compositionally biased region" description="Polar residues" evidence="5">
    <location>
        <begin position="55"/>
        <end position="65"/>
    </location>
</feature>
<dbReference type="GO" id="GO:0043007">
    <property type="term" value="P:maintenance of rDNA"/>
    <property type="evidence" value="ECO:0007669"/>
    <property type="project" value="TreeGrafter"/>
</dbReference>
<accession>J4H1P5</accession>
<dbReference type="InterPro" id="IPR018819">
    <property type="entry name" value="Nur1/Mug154"/>
</dbReference>
<feature type="compositionally biased region" description="Low complexity" evidence="5">
    <location>
        <begin position="7"/>
        <end position="34"/>
    </location>
</feature>
<dbReference type="GO" id="GO:0007096">
    <property type="term" value="P:regulation of exit from mitosis"/>
    <property type="evidence" value="ECO:0007669"/>
    <property type="project" value="TreeGrafter"/>
</dbReference>
<dbReference type="PANTHER" id="PTHR28293:SF1">
    <property type="entry name" value="NUCLEAR RIM PROTEIN 1"/>
    <property type="match status" value="1"/>
</dbReference>
<dbReference type="GO" id="GO:0012505">
    <property type="term" value="C:endomembrane system"/>
    <property type="evidence" value="ECO:0007669"/>
    <property type="project" value="UniProtKB-SubCell"/>
</dbReference>
<keyword evidence="8" id="KW-1185">Reference proteome</keyword>
<dbReference type="AlphaFoldDB" id="J4H1P5"/>
<evidence type="ECO:0000256" key="5">
    <source>
        <dbReference type="SAM" id="MobiDB-lite"/>
    </source>
</evidence>
<dbReference type="InParanoid" id="J4H1P5"/>
<name>J4H1P5_9APHY</name>
<evidence type="ECO:0000256" key="6">
    <source>
        <dbReference type="SAM" id="Phobius"/>
    </source>
</evidence>
<evidence type="ECO:0000256" key="3">
    <source>
        <dbReference type="ARBA" id="ARBA00022989"/>
    </source>
</evidence>
<evidence type="ECO:0000256" key="4">
    <source>
        <dbReference type="ARBA" id="ARBA00023136"/>
    </source>
</evidence>
<dbReference type="OrthoDB" id="3363151at2759"/>
<evidence type="ECO:0008006" key="9">
    <source>
        <dbReference type="Google" id="ProtNLM"/>
    </source>
</evidence>
<keyword evidence="4 6" id="KW-0472">Membrane</keyword>